<evidence type="ECO:0000313" key="2">
    <source>
        <dbReference type="EMBL" id="CQH59600.1"/>
    </source>
</evidence>
<keyword evidence="1" id="KW-0812">Transmembrane</keyword>
<evidence type="ECO:0000256" key="1">
    <source>
        <dbReference type="SAM" id="Phobius"/>
    </source>
</evidence>
<dbReference type="GeneID" id="26659640"/>
<organism evidence="2 3">
    <name type="scientific">Halobacterium hubeiense</name>
    <dbReference type="NCBI Taxonomy" id="1407499"/>
    <lineage>
        <taxon>Archaea</taxon>
        <taxon>Methanobacteriati</taxon>
        <taxon>Methanobacteriota</taxon>
        <taxon>Stenosarchaea group</taxon>
        <taxon>Halobacteria</taxon>
        <taxon>Halobacteriales</taxon>
        <taxon>Halobacteriaceae</taxon>
        <taxon>Halobacterium</taxon>
    </lineage>
</organism>
<gene>
    <name evidence="2" type="ORF">HHUB_3017</name>
</gene>
<sequence>MSFALLASPQAEMLSVFVAAGVLLVGIPTAGIYRDASAHSPRPLAWTAAMAIAAAVVPLLGALGVWMLYTSVEVGR</sequence>
<feature type="transmembrane region" description="Helical" evidence="1">
    <location>
        <begin position="13"/>
        <end position="33"/>
    </location>
</feature>
<feature type="transmembrane region" description="Helical" evidence="1">
    <location>
        <begin position="45"/>
        <end position="69"/>
    </location>
</feature>
<dbReference type="OrthoDB" id="379193at2157"/>
<evidence type="ECO:0000313" key="3">
    <source>
        <dbReference type="Proteomes" id="UP000066737"/>
    </source>
</evidence>
<keyword evidence="3" id="KW-1185">Reference proteome</keyword>
<keyword evidence="1" id="KW-0472">Membrane</keyword>
<keyword evidence="1" id="KW-1133">Transmembrane helix</keyword>
<dbReference type="EMBL" id="LN831302">
    <property type="protein sequence ID" value="CQH59600.1"/>
    <property type="molecule type" value="Genomic_DNA"/>
</dbReference>
<dbReference type="STRING" id="1407499.HHUB_3017"/>
<dbReference type="AlphaFoldDB" id="A0A0U5H8G3"/>
<dbReference type="RefSeq" id="WP_059057407.1">
    <property type="nucleotide sequence ID" value="NZ_CEML01000001.1"/>
</dbReference>
<accession>A0A0U5H8G3</accession>
<name>A0A0U5H8G3_9EURY</name>
<proteinExistence type="predicted"/>
<dbReference type="Proteomes" id="UP000066737">
    <property type="component" value="Chromosome I"/>
</dbReference>
<dbReference type="KEGG" id="hhb:Hhub_3017"/>
<reference evidence="3" key="1">
    <citation type="journal article" date="2016" name="Environ. Microbiol.">
        <title>The complete genome of a viable archaeum isolated from 123-million-year-old rock salt.</title>
        <authorList>
            <person name="Jaakkola S.T."/>
            <person name="Pfeiffer F."/>
            <person name="Ravantti J.J."/>
            <person name="Guo Q."/>
            <person name="Liu Y."/>
            <person name="Chen X."/>
            <person name="Ma H."/>
            <person name="Yang C."/>
            <person name="Oksanen H.M."/>
            <person name="Bamford D.H."/>
        </authorList>
    </citation>
    <scope>NUCLEOTIDE SEQUENCE</scope>
    <source>
        <strain evidence="3">JI20-1</strain>
    </source>
</reference>
<protein>
    <submittedName>
        <fullName evidence="2">Uncharacterized protein</fullName>
    </submittedName>
</protein>